<dbReference type="HAMAP" id="MF_01940">
    <property type="entry name" value="RNA_CPDase"/>
    <property type="match status" value="1"/>
</dbReference>
<dbReference type="InterPro" id="IPR009097">
    <property type="entry name" value="Cyclic_Pdiesterase"/>
</dbReference>
<keyword evidence="1 2" id="KW-0378">Hydrolase</keyword>
<evidence type="ECO:0000256" key="2">
    <source>
        <dbReference type="HAMAP-Rule" id="MF_01940"/>
    </source>
</evidence>
<dbReference type="NCBIfam" id="TIGR02258">
    <property type="entry name" value="2_5_ligase"/>
    <property type="match status" value="1"/>
</dbReference>
<evidence type="ECO:0000256" key="1">
    <source>
        <dbReference type="ARBA" id="ARBA00022801"/>
    </source>
</evidence>
<protein>
    <recommendedName>
        <fullName evidence="2">RNA 2',3'-cyclic phosphodiesterase</fullName>
        <shortName evidence="2">RNA 2',3'-CPDase</shortName>
        <ecNumber evidence="2">3.1.4.58</ecNumber>
    </recommendedName>
</protein>
<feature type="short sequence motif" description="HXTX 2" evidence="2">
    <location>
        <begin position="126"/>
        <end position="129"/>
    </location>
</feature>
<proteinExistence type="inferred from homology"/>
<dbReference type="Gene3D" id="3.90.1140.10">
    <property type="entry name" value="Cyclic phosphodiesterase"/>
    <property type="match status" value="1"/>
</dbReference>
<evidence type="ECO:0000313" key="4">
    <source>
        <dbReference type="Proteomes" id="UP000076935"/>
    </source>
</evidence>
<feature type="short sequence motif" description="HXTX 1" evidence="2">
    <location>
        <begin position="40"/>
        <end position="43"/>
    </location>
</feature>
<dbReference type="GO" id="GO:0008664">
    <property type="term" value="F:RNA 2',3'-cyclic 3'-phosphodiesterase activity"/>
    <property type="evidence" value="ECO:0007669"/>
    <property type="project" value="UniProtKB-EC"/>
</dbReference>
<keyword evidence="4" id="KW-1185">Reference proteome</keyword>
<comment type="caution">
    <text evidence="3">The sequence shown here is derived from an EMBL/GenBank/DDBJ whole genome shotgun (WGS) entry which is preliminary data.</text>
</comment>
<name>A0A177LBK0_9BACI</name>
<feature type="active site" description="Proton acceptor" evidence="2">
    <location>
        <position position="126"/>
    </location>
</feature>
<comment type="function">
    <text evidence="2">Hydrolyzes RNA 2',3'-cyclic phosphodiester to an RNA 2'-phosphomonoester.</text>
</comment>
<dbReference type="STRING" id="29332.AWH48_06205"/>
<dbReference type="EC" id="3.1.4.58" evidence="2"/>
<dbReference type="InterPro" id="IPR004175">
    <property type="entry name" value="RNA_CPDase"/>
</dbReference>
<dbReference type="PANTHER" id="PTHR35561">
    <property type="entry name" value="RNA 2',3'-CYCLIC PHOSPHODIESTERASE"/>
    <property type="match status" value="1"/>
</dbReference>
<feature type="active site" description="Proton donor" evidence="2">
    <location>
        <position position="40"/>
    </location>
</feature>
<dbReference type="Proteomes" id="UP000076935">
    <property type="component" value="Unassembled WGS sequence"/>
</dbReference>
<reference evidence="3 4" key="1">
    <citation type="submission" date="2016-01" db="EMBL/GenBank/DDBJ databases">
        <title>Investigation of taxonomic status of Bacillus aminovorans.</title>
        <authorList>
            <person name="Verma A."/>
            <person name="Pal Y."/>
            <person name="Krishnamurthi S."/>
        </authorList>
    </citation>
    <scope>NUCLEOTIDE SEQUENCE [LARGE SCALE GENOMIC DNA]</scope>
    <source>
        <strain evidence="3 4">DSM 1314</strain>
    </source>
</reference>
<dbReference type="EMBL" id="LQWY01000005">
    <property type="protein sequence ID" value="OAH62595.1"/>
    <property type="molecule type" value="Genomic_DNA"/>
</dbReference>
<dbReference type="Pfam" id="PF13563">
    <property type="entry name" value="2_5_RNA_ligase2"/>
    <property type="match status" value="1"/>
</dbReference>
<accession>A0A177LBK0</accession>
<dbReference type="RefSeq" id="WP_051927821.1">
    <property type="nucleotide sequence ID" value="NZ_JBCNAN010000033.1"/>
</dbReference>
<comment type="similarity">
    <text evidence="2">Belongs to the 2H phosphoesterase superfamily. ThpR family.</text>
</comment>
<comment type="catalytic activity">
    <reaction evidence="2">
        <text>a 3'-end 2',3'-cyclophospho-ribonucleotide-RNA + H2O = a 3'-end 2'-phospho-ribonucleotide-RNA + H(+)</text>
        <dbReference type="Rhea" id="RHEA:11828"/>
        <dbReference type="Rhea" id="RHEA-COMP:10464"/>
        <dbReference type="Rhea" id="RHEA-COMP:17353"/>
        <dbReference type="ChEBI" id="CHEBI:15377"/>
        <dbReference type="ChEBI" id="CHEBI:15378"/>
        <dbReference type="ChEBI" id="CHEBI:83064"/>
        <dbReference type="ChEBI" id="CHEBI:173113"/>
        <dbReference type="EC" id="3.1.4.58"/>
    </reaction>
</comment>
<dbReference type="AlphaFoldDB" id="A0A177LBK0"/>
<sequence length="182" mass="21610">MKPHYFFAIVIPDDMKKAIFHEMKQHQLPFKKFTHPEDYHITLAFIGDSEERLLEEVCAQLEESLKETHSFPLRLTSFYTFGLPASPRIFWIGTDEPRELYQLQSITVNVCTKAGFKLDERPYRPHLTTARKWKGDKPYKPVVAPKWNNITINEVALYETNRLEDPKYTKKWSYLLNETRED</sequence>
<dbReference type="GO" id="GO:0004113">
    <property type="term" value="F:2',3'-cyclic-nucleotide 3'-phosphodiesterase activity"/>
    <property type="evidence" value="ECO:0007669"/>
    <property type="project" value="InterPro"/>
</dbReference>
<gene>
    <name evidence="3" type="ORF">AWH49_07940</name>
</gene>
<organism evidence="3 4">
    <name type="scientific">Domibacillus aminovorans</name>
    <dbReference type="NCBI Taxonomy" id="29332"/>
    <lineage>
        <taxon>Bacteria</taxon>
        <taxon>Bacillati</taxon>
        <taxon>Bacillota</taxon>
        <taxon>Bacilli</taxon>
        <taxon>Bacillales</taxon>
        <taxon>Bacillaceae</taxon>
        <taxon>Domibacillus</taxon>
    </lineage>
</organism>
<evidence type="ECO:0000313" key="3">
    <source>
        <dbReference type="EMBL" id="OAH62595.1"/>
    </source>
</evidence>
<dbReference type="SUPFAM" id="SSF55144">
    <property type="entry name" value="LigT-like"/>
    <property type="match status" value="1"/>
</dbReference>
<dbReference type="PANTHER" id="PTHR35561:SF1">
    <property type="entry name" value="RNA 2',3'-CYCLIC PHOSPHODIESTERASE"/>
    <property type="match status" value="1"/>
</dbReference>